<dbReference type="GO" id="GO:0016616">
    <property type="term" value="F:oxidoreductase activity, acting on the CH-OH group of donors, NAD or NADP as acceptor"/>
    <property type="evidence" value="ECO:0007669"/>
    <property type="project" value="TreeGrafter"/>
</dbReference>
<reference evidence="4" key="1">
    <citation type="submission" date="2021-03" db="EMBL/GenBank/DDBJ databases">
        <authorList>
            <person name="Tagirdzhanova G."/>
        </authorList>
    </citation>
    <scope>NUCLEOTIDE SEQUENCE</scope>
</reference>
<comment type="similarity">
    <text evidence="2">Belongs to the NAD(P)-dependent epimerase/dehydratase family. Dihydroflavonol-4-reductase subfamily.</text>
</comment>
<organism evidence="4 5">
    <name type="scientific">Alectoria fallacina</name>
    <dbReference type="NCBI Taxonomy" id="1903189"/>
    <lineage>
        <taxon>Eukaryota</taxon>
        <taxon>Fungi</taxon>
        <taxon>Dikarya</taxon>
        <taxon>Ascomycota</taxon>
        <taxon>Pezizomycotina</taxon>
        <taxon>Lecanoromycetes</taxon>
        <taxon>OSLEUM clade</taxon>
        <taxon>Lecanoromycetidae</taxon>
        <taxon>Lecanorales</taxon>
        <taxon>Lecanorineae</taxon>
        <taxon>Parmeliaceae</taxon>
        <taxon>Alectoria</taxon>
    </lineage>
</organism>
<dbReference type="PANTHER" id="PTHR10366:SF562">
    <property type="entry name" value="ALDEHYDE REDUCTASE II (AFU_ORTHOLOGUE AFUA_1G11360)"/>
    <property type="match status" value="1"/>
</dbReference>
<dbReference type="Gene3D" id="3.40.50.720">
    <property type="entry name" value="NAD(P)-binding Rossmann-like Domain"/>
    <property type="match status" value="1"/>
</dbReference>
<dbReference type="AlphaFoldDB" id="A0A8H3PI35"/>
<keyword evidence="5" id="KW-1185">Reference proteome</keyword>
<keyword evidence="1" id="KW-0560">Oxidoreductase</keyword>
<protein>
    <recommendedName>
        <fullName evidence="3">NAD-dependent epimerase/dehydratase domain-containing protein</fullName>
    </recommendedName>
</protein>
<sequence length="342" mass="37331">MPPNFNGKPPAIPPGSTVLVTGANGYIGSHIADQLIQAGYLVRGTSRDTTKTSWMTEMFDQKYGKGKFEAVVVEDMAESGAFDEACKGVSGVAHVASVLTFDPDPNKVIPAVVKGAVNAATSAAKQTSVKRFVYTSSSSAITAPKPNVEFTISTDNWNNEDVEAAWKPPPYGPERAWSTYGASKMQAEQEMWGFVKNHNPGFVLNAVLPNANMGEILSDKQPASTGAWVKFVYNGNLDAVKDVPPQWMVNVKDTARLHVAALLNPEVENERILAFAHPYNWNDILAVLRKIYPDKTFPMDIKNEPRDLSKLDNSREATLLKAFGRPGFTGLEETVRENTKGL</sequence>
<evidence type="ECO:0000313" key="5">
    <source>
        <dbReference type="Proteomes" id="UP000664203"/>
    </source>
</evidence>
<dbReference type="InterPro" id="IPR050425">
    <property type="entry name" value="NAD(P)_dehydrat-like"/>
</dbReference>
<dbReference type="PANTHER" id="PTHR10366">
    <property type="entry name" value="NAD DEPENDENT EPIMERASE/DEHYDRATASE"/>
    <property type="match status" value="1"/>
</dbReference>
<comment type="caution">
    <text evidence="4">The sequence shown here is derived from an EMBL/GenBank/DDBJ whole genome shotgun (WGS) entry which is preliminary data.</text>
</comment>
<accession>A0A8H3PI35</accession>
<gene>
    <name evidence="4" type="ORF">ALECFALPRED_009074</name>
</gene>
<dbReference type="InterPro" id="IPR001509">
    <property type="entry name" value="Epimerase_deHydtase"/>
</dbReference>
<evidence type="ECO:0000313" key="4">
    <source>
        <dbReference type="EMBL" id="CAF9941327.1"/>
    </source>
</evidence>
<dbReference type="EMBL" id="CAJPDR010000650">
    <property type="protein sequence ID" value="CAF9941327.1"/>
    <property type="molecule type" value="Genomic_DNA"/>
</dbReference>
<evidence type="ECO:0000256" key="2">
    <source>
        <dbReference type="ARBA" id="ARBA00023445"/>
    </source>
</evidence>
<evidence type="ECO:0000259" key="3">
    <source>
        <dbReference type="Pfam" id="PF01370"/>
    </source>
</evidence>
<dbReference type="FunFam" id="3.40.50.720:FF:000426">
    <property type="entry name" value="Aldehyde reductase 2"/>
    <property type="match status" value="1"/>
</dbReference>
<feature type="domain" description="NAD-dependent epimerase/dehydratase" evidence="3">
    <location>
        <begin position="18"/>
        <end position="207"/>
    </location>
</feature>
<name>A0A8H3PI35_9LECA</name>
<dbReference type="SUPFAM" id="SSF51735">
    <property type="entry name" value="NAD(P)-binding Rossmann-fold domains"/>
    <property type="match status" value="1"/>
</dbReference>
<dbReference type="Proteomes" id="UP000664203">
    <property type="component" value="Unassembled WGS sequence"/>
</dbReference>
<dbReference type="InterPro" id="IPR036291">
    <property type="entry name" value="NAD(P)-bd_dom_sf"/>
</dbReference>
<proteinExistence type="inferred from homology"/>
<dbReference type="OrthoDB" id="2735536at2759"/>
<evidence type="ECO:0000256" key="1">
    <source>
        <dbReference type="ARBA" id="ARBA00023002"/>
    </source>
</evidence>
<dbReference type="Pfam" id="PF01370">
    <property type="entry name" value="Epimerase"/>
    <property type="match status" value="1"/>
</dbReference>